<dbReference type="EMBL" id="JAFIMR010000034">
    <property type="protein sequence ID" value="KAI1859461.1"/>
    <property type="molecule type" value="Genomic_DNA"/>
</dbReference>
<evidence type="ECO:0000313" key="3">
    <source>
        <dbReference type="Proteomes" id="UP000829685"/>
    </source>
</evidence>
<evidence type="ECO:0000313" key="2">
    <source>
        <dbReference type="EMBL" id="KAI1859461.1"/>
    </source>
</evidence>
<dbReference type="Proteomes" id="UP000829685">
    <property type="component" value="Unassembled WGS sequence"/>
</dbReference>
<evidence type="ECO:0000256" key="1">
    <source>
        <dbReference type="SAM" id="SignalP"/>
    </source>
</evidence>
<organism evidence="2 3">
    <name type="scientific">Neoarthrinium moseri</name>
    <dbReference type="NCBI Taxonomy" id="1658444"/>
    <lineage>
        <taxon>Eukaryota</taxon>
        <taxon>Fungi</taxon>
        <taxon>Dikarya</taxon>
        <taxon>Ascomycota</taxon>
        <taxon>Pezizomycotina</taxon>
        <taxon>Sordariomycetes</taxon>
        <taxon>Xylariomycetidae</taxon>
        <taxon>Amphisphaeriales</taxon>
        <taxon>Apiosporaceae</taxon>
        <taxon>Neoarthrinium</taxon>
    </lineage>
</organism>
<dbReference type="OrthoDB" id="4641779at2759"/>
<reference evidence="2" key="1">
    <citation type="submission" date="2021-03" db="EMBL/GenBank/DDBJ databases">
        <title>Revisited historic fungal species revealed as producer of novel bioactive compounds through whole genome sequencing and comparative genomics.</title>
        <authorList>
            <person name="Vignolle G.A."/>
            <person name="Hochenegger N."/>
            <person name="Mach R.L."/>
            <person name="Mach-Aigner A.R."/>
            <person name="Javad Rahimi M."/>
            <person name="Salim K.A."/>
            <person name="Chan C.M."/>
            <person name="Lim L.B.L."/>
            <person name="Cai F."/>
            <person name="Druzhinina I.S."/>
            <person name="U'Ren J.M."/>
            <person name="Derntl C."/>
        </authorList>
    </citation>
    <scope>NUCLEOTIDE SEQUENCE</scope>
    <source>
        <strain evidence="2">TUCIM 5799</strain>
    </source>
</reference>
<sequence length="180" mass="20063">MQFSAFLLTAVLSGAAVAKYNVKLYEHRWCLVTVGKECKNIDKGDCCHDNGKKYKSGKFEEVGSSETTDNLKLYADEDCGGLDIAQKAGGKCATADDKDVKGAKVFIVVPGGKRDEIEQSTRPAKRVVPDNVFMEDGRFRYVLARNTTEGEAYEKLRSLDEQIAHLRAFGTREAYEYKED</sequence>
<keyword evidence="3" id="KW-1185">Reference proteome</keyword>
<accession>A0A9Q0AKG6</accession>
<comment type="caution">
    <text evidence="2">The sequence shown here is derived from an EMBL/GenBank/DDBJ whole genome shotgun (WGS) entry which is preliminary data.</text>
</comment>
<keyword evidence="1" id="KW-0732">Signal</keyword>
<name>A0A9Q0AKG6_9PEZI</name>
<proteinExistence type="predicted"/>
<feature type="chain" id="PRO_5040496724" evidence="1">
    <location>
        <begin position="19"/>
        <end position="180"/>
    </location>
</feature>
<feature type="signal peptide" evidence="1">
    <location>
        <begin position="1"/>
        <end position="18"/>
    </location>
</feature>
<gene>
    <name evidence="2" type="ORF">JX265_010464</name>
</gene>
<dbReference type="AlphaFoldDB" id="A0A9Q0AKG6"/>
<protein>
    <submittedName>
        <fullName evidence="2">Uncharacterized protein</fullName>
    </submittedName>
</protein>